<dbReference type="GO" id="GO:0051321">
    <property type="term" value="P:meiotic cell cycle"/>
    <property type="evidence" value="ECO:0007669"/>
    <property type="project" value="UniProtKB-KW"/>
</dbReference>
<dbReference type="SUPFAM" id="SSF48452">
    <property type="entry name" value="TPR-like"/>
    <property type="match status" value="1"/>
</dbReference>
<dbReference type="PANTHER" id="PTHR40375">
    <property type="entry name" value="SPORULATION-SPECIFIC PROTEIN 22"/>
    <property type="match status" value="1"/>
</dbReference>
<dbReference type="InterPro" id="IPR011990">
    <property type="entry name" value="TPR-like_helical_dom_sf"/>
</dbReference>
<dbReference type="PANTHER" id="PTHR40375:SF2">
    <property type="entry name" value="SPORULATION-SPECIFIC PROTEIN 22"/>
    <property type="match status" value="1"/>
</dbReference>
<dbReference type="Pfam" id="PF08631">
    <property type="entry name" value="SPO22"/>
    <property type="match status" value="1"/>
</dbReference>
<dbReference type="InterPro" id="IPR039057">
    <property type="entry name" value="Spo22/ZIP4"/>
</dbReference>
<dbReference type="AlphaFoldDB" id="A0A8H2ZHK9"/>
<evidence type="ECO:0000313" key="4">
    <source>
        <dbReference type="Proteomes" id="UP000644660"/>
    </source>
</evidence>
<dbReference type="GeneID" id="64855357"/>
<name>A0A8H2ZHK9_9SACH</name>
<reference evidence="3 4" key="1">
    <citation type="submission" date="2020-05" db="EMBL/GenBank/DDBJ databases">
        <authorList>
            <person name="Casaregola S."/>
            <person name="Devillers H."/>
            <person name="Grondin C."/>
        </authorList>
    </citation>
    <scope>NUCLEOTIDE SEQUENCE [LARGE SCALE GENOMIC DNA]</scope>
    <source>
        <strain evidence="3 4">CLIB 1767</strain>
    </source>
</reference>
<dbReference type="InterPro" id="IPR013940">
    <property type="entry name" value="Spo22/ZIP4/TEX11"/>
</dbReference>
<dbReference type="RefSeq" id="XP_041404272.1">
    <property type="nucleotide sequence ID" value="XM_041548338.1"/>
</dbReference>
<accession>A0A8H2ZHK9</accession>
<dbReference type="GO" id="GO:0090173">
    <property type="term" value="P:regulation of synaptonemal complex assembly"/>
    <property type="evidence" value="ECO:0007669"/>
    <property type="project" value="InterPro"/>
</dbReference>
<protein>
    <recommendedName>
        <fullName evidence="2">Protein ZIP4 homolog</fullName>
    </recommendedName>
</protein>
<dbReference type="EMBL" id="CAEFZW010000001">
    <property type="protein sequence ID" value="CAB4252234.1"/>
    <property type="molecule type" value="Genomic_DNA"/>
</dbReference>
<gene>
    <name evidence="3" type="ORF">KABA2_01S09020</name>
</gene>
<evidence type="ECO:0000256" key="2">
    <source>
        <dbReference type="ARBA" id="ARBA00031845"/>
    </source>
</evidence>
<keyword evidence="1" id="KW-0469">Meiosis</keyword>
<evidence type="ECO:0000256" key="1">
    <source>
        <dbReference type="ARBA" id="ARBA00023254"/>
    </source>
</evidence>
<keyword evidence="4" id="KW-1185">Reference proteome</keyword>
<proteinExistence type="predicted"/>
<dbReference type="Proteomes" id="UP000644660">
    <property type="component" value="Unassembled WGS sequence"/>
</dbReference>
<dbReference type="OrthoDB" id="65716at2759"/>
<evidence type="ECO:0000313" key="3">
    <source>
        <dbReference type="EMBL" id="CAB4252234.1"/>
    </source>
</evidence>
<sequence length="1005" mass="116344">MSSDIILSTFETTIIEFCEVTTWINSQLLDLKQLTSDDTKSISNRIDALQPTAEKFETSFRKGGVTINEETMLRFENLSSILWNTVSLSLKTSSSDTALTTFLCKCQLFVAILLSVYNSLNDKIDVTLRSCNCFVTILKTLMGEFNQNSNEKSASQEKIFKDSMTHMEIYINLLTEKKYEMKENDIFFSKKLLVEANICIFQWYVQQNDNDTAKIYLKRITLDKLNKDYKVEVVLEVARIIYNSSLYLYNLKEISKIDTIENVILYLNESFAYLTLPIEKITTHIDYSTVRYLVVTLLIQCYIEKGQLSSDEQEQVTILLELLQKQYPKKAIPFQLQIKYLIKTAPENMVEILSSIIMQMMLSIDISKNYDALISTINEFSQISTLSALTSLDYLFQNKVDPVKEQKHFEQTILTRFYITLQSRDLNETEVITQLCDFYKLIEKRLSQPLSRSTVSCIVTLLWSSGKKIEKMESYEICSKFYELALEDIISGSYAERGKLHRALASAYLSSNNLSKAEETLQHINPEDLNHPLTILIKVKLLLALKDFSNIPKCFELLFHSSNEKSVETFILALNEVQNLPQILIEGVTLLFQKLNNVNDKFGQFPSEKWDISVITLIRYTIQSVIKFTEQDQDSLNVESKKILVLLLEPLKFLEELKAKKKLSICTDDSSSSKVHFTLTVDDIEWFASTAYNIAGTLRQSKTKLKESFEFVRVGFNFLKLIPYTDFTFPKMCYYSYWEYRCRYQIANLHCQMMEKGDYQEIDSSNKHREVTYKLELDNLIHDIILFIKTATNSNGLSGEQTIDLQDLLVECFKCYLNVLIFQRKIDMVENLLLLGETENLINLDEHFVEVLIERTETPIDLRRPIIIKLIQRNLENTQVEINKLCCWIKFTFTDCNIKFSSSELAIFECLLSKLKTNNHQTYDNPQEVETDIESISTICWNHGINSLISDSRDDFIKWAKLAYGFTKFTRVGLDIQMRGLWDSLLSTGQIENSEELANLFEGSA</sequence>
<comment type="caution">
    <text evidence="3">The sequence shown here is derived from an EMBL/GenBank/DDBJ whole genome shotgun (WGS) entry which is preliminary data.</text>
</comment>
<organism evidence="3 4">
    <name type="scientific">Maudiozyma barnettii</name>
    <dbReference type="NCBI Taxonomy" id="61262"/>
    <lineage>
        <taxon>Eukaryota</taxon>
        <taxon>Fungi</taxon>
        <taxon>Dikarya</taxon>
        <taxon>Ascomycota</taxon>
        <taxon>Saccharomycotina</taxon>
        <taxon>Saccharomycetes</taxon>
        <taxon>Saccharomycetales</taxon>
        <taxon>Saccharomycetaceae</taxon>
        <taxon>Maudiozyma</taxon>
    </lineage>
</organism>